<dbReference type="Proteomes" id="UP001428341">
    <property type="component" value="Unassembled WGS sequence"/>
</dbReference>
<accession>A0AAP0MLP4</accession>
<evidence type="ECO:0000313" key="1">
    <source>
        <dbReference type="EMBL" id="KAK9214629.1"/>
    </source>
</evidence>
<name>A0AAP0MLP4_9ROSI</name>
<gene>
    <name evidence="1" type="ORF">WN944_006623</name>
</gene>
<dbReference type="EMBL" id="JBCGBO010000003">
    <property type="protein sequence ID" value="KAK9214629.1"/>
    <property type="molecule type" value="Genomic_DNA"/>
</dbReference>
<protein>
    <submittedName>
        <fullName evidence="1">Uncharacterized protein</fullName>
    </submittedName>
</protein>
<keyword evidence="2" id="KW-1185">Reference proteome</keyword>
<dbReference type="PANTHER" id="PTHR48258">
    <property type="entry name" value="DUF4218 DOMAIN-CONTAINING PROTEIN-RELATED"/>
    <property type="match status" value="1"/>
</dbReference>
<sequence length="317" mass="36149">MAVAVLDVITYEKLDKRDFHPAAFAPFSHPSSFPWGSPFTKNFVKNKAHPEGSIAEAYIVNESDILLNMISLRHERSVAATNELYALACGPDLRVRSYSGCGVNGVRYHTFDRDNRLTTQNNGIVVVGEHDNKEIEFYGVLADVLELQYLFQNQVILFVLVEKSQHRHIWDVLEIEGNGEADINNTETPIHTVVEDVNFETQQFSRQDAEPTVLEVNCVPSQEHIIHNDDFEFIDDCTDEDETLSDNHDDEPILNSDDDTDIAWLLGGIRPLPILFLYLLMSYQKVIDTLKVKCKHLKPWRLYLVESSSPESLEAWT</sequence>
<dbReference type="AlphaFoldDB" id="A0AAP0MLP4"/>
<proteinExistence type="predicted"/>
<reference evidence="1 2" key="1">
    <citation type="submission" date="2024-05" db="EMBL/GenBank/DDBJ databases">
        <title>Haplotype-resolved chromosome-level genome assembly of Huyou (Citrus changshanensis).</title>
        <authorList>
            <person name="Miao C."/>
            <person name="Chen W."/>
            <person name="Wu Y."/>
            <person name="Wang L."/>
            <person name="Zhao S."/>
            <person name="Grierson D."/>
            <person name="Xu C."/>
            <person name="Chen K."/>
        </authorList>
    </citation>
    <scope>NUCLEOTIDE SEQUENCE [LARGE SCALE GENOMIC DNA]</scope>
    <source>
        <strain evidence="1">01-14</strain>
        <tissue evidence="1">Leaf</tissue>
    </source>
</reference>
<organism evidence="1 2">
    <name type="scientific">Citrus x changshan-huyou</name>
    <dbReference type="NCBI Taxonomy" id="2935761"/>
    <lineage>
        <taxon>Eukaryota</taxon>
        <taxon>Viridiplantae</taxon>
        <taxon>Streptophyta</taxon>
        <taxon>Embryophyta</taxon>
        <taxon>Tracheophyta</taxon>
        <taxon>Spermatophyta</taxon>
        <taxon>Magnoliopsida</taxon>
        <taxon>eudicotyledons</taxon>
        <taxon>Gunneridae</taxon>
        <taxon>Pentapetalae</taxon>
        <taxon>rosids</taxon>
        <taxon>malvids</taxon>
        <taxon>Sapindales</taxon>
        <taxon>Rutaceae</taxon>
        <taxon>Aurantioideae</taxon>
        <taxon>Citrus</taxon>
    </lineage>
</organism>
<comment type="caution">
    <text evidence="1">The sequence shown here is derived from an EMBL/GenBank/DDBJ whole genome shotgun (WGS) entry which is preliminary data.</text>
</comment>
<dbReference type="PANTHER" id="PTHR48258:SF6">
    <property type="entry name" value="LEUCINE-RICH REPEAT DOMAIN, L DOMAIN-CONTAINING PROTEIN"/>
    <property type="match status" value="1"/>
</dbReference>
<evidence type="ECO:0000313" key="2">
    <source>
        <dbReference type="Proteomes" id="UP001428341"/>
    </source>
</evidence>